<dbReference type="GO" id="GO:0005886">
    <property type="term" value="C:plasma membrane"/>
    <property type="evidence" value="ECO:0007669"/>
    <property type="project" value="UniProtKB-SubCell"/>
</dbReference>
<gene>
    <name evidence="9" type="ordered locus">TTHB083</name>
</gene>
<dbReference type="SUPFAM" id="SSF161098">
    <property type="entry name" value="MetI-like"/>
    <property type="match status" value="1"/>
</dbReference>
<dbReference type="KEGG" id="ttj:TTHB083"/>
<dbReference type="PROSITE" id="PS50928">
    <property type="entry name" value="ABC_TM1"/>
    <property type="match status" value="1"/>
</dbReference>
<feature type="transmembrane region" description="Helical" evidence="7">
    <location>
        <begin position="83"/>
        <end position="105"/>
    </location>
</feature>
<feature type="transmembrane region" description="Helical" evidence="7">
    <location>
        <begin position="12"/>
        <end position="38"/>
    </location>
</feature>
<dbReference type="HOGENOM" id="CLU_1531830_0_0_0"/>
<dbReference type="GO" id="GO:0055085">
    <property type="term" value="P:transmembrane transport"/>
    <property type="evidence" value="ECO:0007669"/>
    <property type="project" value="InterPro"/>
</dbReference>
<geneLocation type="plasmid" evidence="9 10">
    <name>pTT27</name>
</geneLocation>
<dbReference type="Gene3D" id="1.10.3720.10">
    <property type="entry name" value="MetI-like"/>
    <property type="match status" value="1"/>
</dbReference>
<dbReference type="AlphaFoldDB" id="Q53W79"/>
<sequence>MRTFWRRYGLAYLFIAPAFLGMLLVHYGPMVQGIYMGFLDLRLQTLRLYLQAPFVGLENYREILLNPESTFRAGFLYAVRTTLLYTLVVNALNLSLGLLVAHLLNRPLFLRGLWRSLILLPWVVPSYVVGLLWGFMWLKEGVINHLLVDVLGLLPQKPHWLIGPLTFVGRVKSYV</sequence>
<evidence type="ECO:0000256" key="5">
    <source>
        <dbReference type="ARBA" id="ARBA00022989"/>
    </source>
</evidence>
<keyword evidence="3" id="KW-1003">Cell membrane</keyword>
<dbReference type="EMBL" id="AP008227">
    <property type="protein sequence ID" value="BAD71879.1"/>
    <property type="molecule type" value="Genomic_DNA"/>
</dbReference>
<evidence type="ECO:0000256" key="3">
    <source>
        <dbReference type="ARBA" id="ARBA00022475"/>
    </source>
</evidence>
<evidence type="ECO:0000313" key="10">
    <source>
        <dbReference type="Proteomes" id="UP000000532"/>
    </source>
</evidence>
<proteinExistence type="predicted"/>
<evidence type="ECO:0000256" key="1">
    <source>
        <dbReference type="ARBA" id="ARBA00004651"/>
    </source>
</evidence>
<dbReference type="PANTHER" id="PTHR30193">
    <property type="entry name" value="ABC TRANSPORTER PERMEASE PROTEIN"/>
    <property type="match status" value="1"/>
</dbReference>
<feature type="transmembrane region" description="Helical" evidence="7">
    <location>
        <begin position="117"/>
        <end position="138"/>
    </location>
</feature>
<dbReference type="GeneID" id="3169562"/>
<evidence type="ECO:0000256" key="2">
    <source>
        <dbReference type="ARBA" id="ARBA00022448"/>
    </source>
</evidence>
<dbReference type="PANTHER" id="PTHR30193:SF37">
    <property type="entry name" value="INNER MEMBRANE ABC TRANSPORTER PERMEASE PROTEIN YCJO"/>
    <property type="match status" value="1"/>
</dbReference>
<dbReference type="InterPro" id="IPR051393">
    <property type="entry name" value="ABC_transporter_permease"/>
</dbReference>
<accession>Q53W79</accession>
<evidence type="ECO:0000256" key="4">
    <source>
        <dbReference type="ARBA" id="ARBA00022692"/>
    </source>
</evidence>
<dbReference type="EnsemblBacteria" id="BAD71879">
    <property type="protein sequence ID" value="BAD71879"/>
    <property type="gene ID" value="BAD71879"/>
</dbReference>
<evidence type="ECO:0000256" key="7">
    <source>
        <dbReference type="SAM" id="Phobius"/>
    </source>
</evidence>
<dbReference type="PhylomeDB" id="Q53W79"/>
<keyword evidence="4 7" id="KW-0812">Transmembrane</keyword>
<dbReference type="InterPro" id="IPR035906">
    <property type="entry name" value="MetI-like_sf"/>
</dbReference>
<dbReference type="PATRIC" id="fig|300852.9.peg.2027"/>
<protein>
    <submittedName>
        <fullName evidence="9">Sugar ABC transporter, permease protein</fullName>
    </submittedName>
</protein>
<feature type="domain" description="ABC transmembrane type-1" evidence="8">
    <location>
        <begin position="79"/>
        <end position="175"/>
    </location>
</feature>
<comment type="subcellular location">
    <subcellularLocation>
        <location evidence="1">Cell membrane</location>
        <topology evidence="1">Multi-pass membrane protein</topology>
    </subcellularLocation>
</comment>
<keyword evidence="6 7" id="KW-0472">Membrane</keyword>
<name>Q53W79_THET8</name>
<evidence type="ECO:0000256" key="6">
    <source>
        <dbReference type="ARBA" id="ARBA00023136"/>
    </source>
</evidence>
<keyword evidence="9" id="KW-0614">Plasmid</keyword>
<evidence type="ECO:0000259" key="8">
    <source>
        <dbReference type="PROSITE" id="PS50928"/>
    </source>
</evidence>
<keyword evidence="2" id="KW-0813">Transport</keyword>
<keyword evidence="5 7" id="KW-1133">Transmembrane helix</keyword>
<dbReference type="Proteomes" id="UP000000532">
    <property type="component" value="Plasmid pTT27"/>
</dbReference>
<dbReference type="InterPro" id="IPR000515">
    <property type="entry name" value="MetI-like"/>
</dbReference>
<evidence type="ECO:0000313" key="9">
    <source>
        <dbReference type="EMBL" id="BAD71879.1"/>
    </source>
</evidence>
<keyword evidence="10" id="KW-1185">Reference proteome</keyword>
<reference evidence="9 10" key="1">
    <citation type="submission" date="2004-11" db="EMBL/GenBank/DDBJ databases">
        <title>Complete genome sequence of Thermus thermophilus HB8.</title>
        <authorList>
            <person name="Masui R."/>
            <person name="Kurokawa K."/>
            <person name="Nakagawa N."/>
            <person name="Tokunaga F."/>
            <person name="Koyama Y."/>
            <person name="Shibata T."/>
            <person name="Oshima T."/>
            <person name="Yokoyama S."/>
            <person name="Yasunaga T."/>
            <person name="Kuramitsu S."/>
        </authorList>
    </citation>
    <scope>NUCLEOTIDE SEQUENCE [LARGE SCALE GENOMIC DNA]</scope>
    <source>
        <strain evidence="10">ATCC 27634 / DSM 579 / HB8</strain>
        <plasmid evidence="9 10">pTT27</plasmid>
    </source>
</reference>
<dbReference type="RefSeq" id="WP_011229208.1">
    <property type="nucleotide sequence ID" value="NC_006462.1"/>
</dbReference>
<organism evidence="9 10">
    <name type="scientific">Thermus thermophilus (strain ATCC 27634 / DSM 579 / HB8)</name>
    <dbReference type="NCBI Taxonomy" id="300852"/>
    <lineage>
        <taxon>Bacteria</taxon>
        <taxon>Thermotogati</taxon>
        <taxon>Deinococcota</taxon>
        <taxon>Deinococci</taxon>
        <taxon>Thermales</taxon>
        <taxon>Thermaceae</taxon>
        <taxon>Thermus</taxon>
    </lineage>
</organism>